<dbReference type="GO" id="GO:0042597">
    <property type="term" value="C:periplasmic space"/>
    <property type="evidence" value="ECO:0007669"/>
    <property type="project" value="UniProtKB-ARBA"/>
</dbReference>
<keyword evidence="7" id="KW-1185">Reference proteome</keyword>
<dbReference type="AlphaFoldDB" id="A0A133YH02"/>
<dbReference type="Gene3D" id="3.10.105.10">
    <property type="entry name" value="Dipeptide-binding Protein, Domain 3"/>
    <property type="match status" value="1"/>
</dbReference>
<dbReference type="InterPro" id="IPR023765">
    <property type="entry name" value="SBP_5_CS"/>
</dbReference>
<evidence type="ECO:0000313" key="6">
    <source>
        <dbReference type="EMBL" id="KXB42463.1"/>
    </source>
</evidence>
<keyword evidence="4" id="KW-0732">Signal</keyword>
<name>A0A133YH02_9FIRM</name>
<dbReference type="STRING" id="1497955.HMPREF1872_00135"/>
<evidence type="ECO:0000256" key="2">
    <source>
        <dbReference type="ARBA" id="ARBA00005695"/>
    </source>
</evidence>
<comment type="caution">
    <text evidence="6">The sequence shown here is derived from an EMBL/GenBank/DDBJ whole genome shotgun (WGS) entry which is preliminary data.</text>
</comment>
<comment type="subcellular location">
    <subcellularLocation>
        <location evidence="1">Cell membrane</location>
        <topology evidence="1">Lipid-anchor</topology>
    </subcellularLocation>
</comment>
<dbReference type="PATRIC" id="fig|1497955.3.peg.134"/>
<dbReference type="SUPFAM" id="SSF53850">
    <property type="entry name" value="Periplasmic binding protein-like II"/>
    <property type="match status" value="1"/>
</dbReference>
<evidence type="ECO:0000256" key="3">
    <source>
        <dbReference type="ARBA" id="ARBA00022448"/>
    </source>
</evidence>
<organism evidence="6 7">
    <name type="scientific">Amygdalobacter nucleatus</name>
    <dbReference type="NCBI Taxonomy" id="3029274"/>
    <lineage>
        <taxon>Bacteria</taxon>
        <taxon>Bacillati</taxon>
        <taxon>Bacillota</taxon>
        <taxon>Clostridia</taxon>
        <taxon>Eubacteriales</taxon>
        <taxon>Oscillospiraceae</taxon>
        <taxon>Amygdalobacter</taxon>
    </lineage>
</organism>
<keyword evidence="3" id="KW-0813">Transport</keyword>
<dbReference type="PANTHER" id="PTHR30290:SF10">
    <property type="entry name" value="PERIPLASMIC OLIGOPEPTIDE-BINDING PROTEIN-RELATED"/>
    <property type="match status" value="1"/>
</dbReference>
<dbReference type="GO" id="GO:1904680">
    <property type="term" value="F:peptide transmembrane transporter activity"/>
    <property type="evidence" value="ECO:0007669"/>
    <property type="project" value="TreeGrafter"/>
</dbReference>
<gene>
    <name evidence="6" type="ORF">HMPREF1872_00135</name>
</gene>
<dbReference type="EMBL" id="LSCV01000002">
    <property type="protein sequence ID" value="KXB42463.1"/>
    <property type="molecule type" value="Genomic_DNA"/>
</dbReference>
<dbReference type="PROSITE" id="PS01040">
    <property type="entry name" value="SBP_BACTERIAL_5"/>
    <property type="match status" value="1"/>
</dbReference>
<sequence length="676" mass="76427">MQESFEFIKISTIILKRNKEVTMKKLLASLMVVTLTLTACSTGSGDKGATNSNFKTDSLVVSQDFELQKLDYVVSDKNSDATFAGNCINTLLENDRIGKLVPSLAKEWSSNDDKTVWTFKLREGVKWYTNTGEEYPKELTSADFVTSLRHSADFKSNMSWLLKGLIKGYEEYCNSKLTDEDWAKVGIKTADEHTVVYELEKPTPYFDTMTSYLIFAPIQKEFLESKGEGCKLGSPDPKKCDFGTSAVDSILYCGPYLLSKHQAKSEIELVKNENYWDKDNVSLKTIKYVYTDGSDQYEGVRGFESGIYPQANLIASWKDYDVYLEKYKKYAYLSDPNASCFGTIFNMNRKKFEHTNYAQDKTLRENTRKAVLNENFRKAYRAAFDAVAWLGSNAPEVVAKAQIRNINNFPEAGTSKNGTYFELVEQAYEKLTGKHVNLADGQYPWLSKEEALKYIEAAKKDGIVFPIHLDIPVADTRKDLVNKANSIAQSVKENTDGQIIVEPVLMDRDTLSNVAFQLGTPEEADYDISTFSGWGPDYADPKSFCDTYSAKTGNYLKNMGLGEGDKDMEIKKQVGMLEYTKLIEEADKIVADKDARYEAYAKADAFLIDKVFYLPNSQQTRGLVVSKYVPYQRVFSPYGISNVSWKGAKLQQSPVTAEEHMKAFEEWSKERSEAAK</sequence>
<dbReference type="InterPro" id="IPR000914">
    <property type="entry name" value="SBP_5_dom"/>
</dbReference>
<dbReference type="InterPro" id="IPR030678">
    <property type="entry name" value="Peptide/Ni-bd"/>
</dbReference>
<dbReference type="Pfam" id="PF00496">
    <property type="entry name" value="SBP_bac_5"/>
    <property type="match status" value="1"/>
</dbReference>
<evidence type="ECO:0000259" key="5">
    <source>
        <dbReference type="Pfam" id="PF00496"/>
    </source>
</evidence>
<dbReference type="GO" id="GO:0043190">
    <property type="term" value="C:ATP-binding cassette (ABC) transporter complex"/>
    <property type="evidence" value="ECO:0007669"/>
    <property type="project" value="InterPro"/>
</dbReference>
<reference evidence="7" key="1">
    <citation type="submission" date="2016-01" db="EMBL/GenBank/DDBJ databases">
        <authorList>
            <person name="Mitreva M."/>
            <person name="Pepin K.H."/>
            <person name="Mihindukulasuriya K.A."/>
            <person name="Fulton R."/>
            <person name="Fronick C."/>
            <person name="O'Laughlin M."/>
            <person name="Miner T."/>
            <person name="Herter B."/>
            <person name="Rosa B.A."/>
            <person name="Cordes M."/>
            <person name="Tomlinson C."/>
            <person name="Wollam A."/>
            <person name="Palsikar V.B."/>
            <person name="Mardis E.R."/>
            <person name="Wilson R.K."/>
        </authorList>
    </citation>
    <scope>NUCLEOTIDE SEQUENCE [LARGE SCALE GENOMIC DNA]</scope>
    <source>
        <strain evidence="7">KA00274</strain>
    </source>
</reference>
<proteinExistence type="inferred from homology"/>
<dbReference type="PIRSF" id="PIRSF002741">
    <property type="entry name" value="MppA"/>
    <property type="match status" value="1"/>
</dbReference>
<dbReference type="Gene3D" id="3.90.76.10">
    <property type="entry name" value="Dipeptide-binding Protein, Domain 1"/>
    <property type="match status" value="1"/>
</dbReference>
<dbReference type="InterPro" id="IPR039424">
    <property type="entry name" value="SBP_5"/>
</dbReference>
<evidence type="ECO:0000256" key="1">
    <source>
        <dbReference type="ARBA" id="ARBA00004193"/>
    </source>
</evidence>
<comment type="similarity">
    <text evidence="2">Belongs to the bacterial solute-binding protein 5 family.</text>
</comment>
<feature type="domain" description="Solute-binding protein family 5" evidence="5">
    <location>
        <begin position="99"/>
        <end position="554"/>
    </location>
</feature>
<dbReference type="PANTHER" id="PTHR30290">
    <property type="entry name" value="PERIPLASMIC BINDING COMPONENT OF ABC TRANSPORTER"/>
    <property type="match status" value="1"/>
</dbReference>
<accession>A0A133YH02</accession>
<dbReference type="GO" id="GO:0015833">
    <property type="term" value="P:peptide transport"/>
    <property type="evidence" value="ECO:0007669"/>
    <property type="project" value="TreeGrafter"/>
</dbReference>
<evidence type="ECO:0000256" key="4">
    <source>
        <dbReference type="ARBA" id="ARBA00022729"/>
    </source>
</evidence>
<protein>
    <submittedName>
        <fullName evidence="6">Putative oligopeptide-binding protein AmiA</fullName>
    </submittedName>
</protein>
<dbReference type="Gene3D" id="3.40.190.10">
    <property type="entry name" value="Periplasmic binding protein-like II"/>
    <property type="match status" value="1"/>
</dbReference>
<dbReference type="Proteomes" id="UP000070080">
    <property type="component" value="Unassembled WGS sequence"/>
</dbReference>
<evidence type="ECO:0000313" key="7">
    <source>
        <dbReference type="Proteomes" id="UP000070080"/>
    </source>
</evidence>